<evidence type="ECO:0000256" key="4">
    <source>
        <dbReference type="ARBA" id="ARBA00023239"/>
    </source>
</evidence>
<dbReference type="SUPFAM" id="SSF51316">
    <property type="entry name" value="Mss4-like"/>
    <property type="match status" value="1"/>
</dbReference>
<dbReference type="PANTHER" id="PTHR33337:SF40">
    <property type="entry name" value="CENP-V_GFA DOMAIN-CONTAINING PROTEIN-RELATED"/>
    <property type="match status" value="1"/>
</dbReference>
<feature type="domain" description="CENP-V/GFA" evidence="5">
    <location>
        <begin position="3"/>
        <end position="121"/>
    </location>
</feature>
<keyword evidence="3" id="KW-0862">Zinc</keyword>
<evidence type="ECO:0000259" key="5">
    <source>
        <dbReference type="PROSITE" id="PS51891"/>
    </source>
</evidence>
<name>A0ABW1SF84_9PROT</name>
<proteinExistence type="inferred from homology"/>
<organism evidence="6 7">
    <name type="scientific">Ponticaulis profundi</name>
    <dbReference type="NCBI Taxonomy" id="2665222"/>
    <lineage>
        <taxon>Bacteria</taxon>
        <taxon>Pseudomonadati</taxon>
        <taxon>Pseudomonadota</taxon>
        <taxon>Alphaproteobacteria</taxon>
        <taxon>Hyphomonadales</taxon>
        <taxon>Hyphomonadaceae</taxon>
        <taxon>Ponticaulis</taxon>
    </lineage>
</organism>
<evidence type="ECO:0000313" key="7">
    <source>
        <dbReference type="Proteomes" id="UP001596303"/>
    </source>
</evidence>
<evidence type="ECO:0000256" key="3">
    <source>
        <dbReference type="ARBA" id="ARBA00022833"/>
    </source>
</evidence>
<evidence type="ECO:0000256" key="2">
    <source>
        <dbReference type="ARBA" id="ARBA00022723"/>
    </source>
</evidence>
<dbReference type="InterPro" id="IPR011057">
    <property type="entry name" value="Mss4-like_sf"/>
</dbReference>
<sequence>MEFVGGCYCGQVRYKASGDPAVKLQCNCRECQYLTGGGPNFVVGMPEAGFEYTSGKPATYTRSDLDAPVTREFCGNCGTPLTSRAPAMAGVALVKAGSMDDPKAFGTPQMVIFDCDHQPFHTNPDGVPTFDKVPG</sequence>
<evidence type="ECO:0000313" key="6">
    <source>
        <dbReference type="EMBL" id="MFC6200186.1"/>
    </source>
</evidence>
<dbReference type="RefSeq" id="WP_377382252.1">
    <property type="nucleotide sequence ID" value="NZ_JBHSSW010000066.1"/>
</dbReference>
<reference evidence="7" key="1">
    <citation type="journal article" date="2019" name="Int. J. Syst. Evol. Microbiol.">
        <title>The Global Catalogue of Microorganisms (GCM) 10K type strain sequencing project: providing services to taxonomists for standard genome sequencing and annotation.</title>
        <authorList>
            <consortium name="The Broad Institute Genomics Platform"/>
            <consortium name="The Broad Institute Genome Sequencing Center for Infectious Disease"/>
            <person name="Wu L."/>
            <person name="Ma J."/>
        </authorList>
    </citation>
    <scope>NUCLEOTIDE SEQUENCE [LARGE SCALE GENOMIC DNA]</scope>
    <source>
        <strain evidence="7">CGMCC-1.15741</strain>
    </source>
</reference>
<dbReference type="Pfam" id="PF04828">
    <property type="entry name" value="GFA"/>
    <property type="match status" value="1"/>
</dbReference>
<keyword evidence="4" id="KW-0456">Lyase</keyword>
<dbReference type="Proteomes" id="UP001596303">
    <property type="component" value="Unassembled WGS sequence"/>
</dbReference>
<dbReference type="PROSITE" id="PS51891">
    <property type="entry name" value="CENP_V_GFA"/>
    <property type="match status" value="1"/>
</dbReference>
<accession>A0ABW1SF84</accession>
<dbReference type="EMBL" id="JBHSSW010000066">
    <property type="protein sequence ID" value="MFC6200186.1"/>
    <property type="molecule type" value="Genomic_DNA"/>
</dbReference>
<gene>
    <name evidence="6" type="ORF">ACFQDM_19095</name>
</gene>
<dbReference type="PANTHER" id="PTHR33337">
    <property type="entry name" value="GFA DOMAIN-CONTAINING PROTEIN"/>
    <property type="match status" value="1"/>
</dbReference>
<comment type="similarity">
    <text evidence="1">Belongs to the Gfa family.</text>
</comment>
<dbReference type="Gene3D" id="3.90.1590.10">
    <property type="entry name" value="glutathione-dependent formaldehyde- activating enzyme (gfa)"/>
    <property type="match status" value="1"/>
</dbReference>
<comment type="caution">
    <text evidence="6">The sequence shown here is derived from an EMBL/GenBank/DDBJ whole genome shotgun (WGS) entry which is preliminary data.</text>
</comment>
<keyword evidence="2" id="KW-0479">Metal-binding</keyword>
<evidence type="ECO:0000256" key="1">
    <source>
        <dbReference type="ARBA" id="ARBA00005495"/>
    </source>
</evidence>
<protein>
    <submittedName>
        <fullName evidence="6">GFA family protein</fullName>
    </submittedName>
</protein>
<keyword evidence="7" id="KW-1185">Reference proteome</keyword>
<dbReference type="InterPro" id="IPR006913">
    <property type="entry name" value="CENP-V/GFA"/>
</dbReference>